<sequence length="134" mass="14484">MKHRVLIVEDNPLIAIDLQETIHELGYPTSGIAHDFDSARRLAPHSDFALVDVNLSDGETGPRIGRYLSDEFGIAVVMVTGNPEAVHSGISGIVGVVSKPVTPIVIQMLLEFLQSRRNGKFGSPPSALRLFAPN</sequence>
<dbReference type="InterPro" id="IPR011006">
    <property type="entry name" value="CheY-like_superfamily"/>
</dbReference>
<reference evidence="3 4" key="1">
    <citation type="submission" date="2018-10" db="EMBL/GenBank/DDBJ databases">
        <title>Rhizobium etli, R. leguminosarum and a new Rhizobium genospecies from Phaseolus dumosus.</title>
        <authorList>
            <person name="Ramirez-Puebla S.T."/>
            <person name="Rogel-Hernandez M.A."/>
            <person name="Guerrero G."/>
            <person name="Ormeno-Orrillo E."/>
            <person name="Martinez-Romero J.C."/>
            <person name="Negrete-Yankelevich S."/>
            <person name="Martinez-Romero E."/>
        </authorList>
    </citation>
    <scope>NUCLEOTIDE SEQUENCE [LARGE SCALE GENOMIC DNA]</scope>
    <source>
        <strain evidence="3 4">CCGE525</strain>
        <plasmid evidence="4">prccge525c</plasmid>
    </source>
</reference>
<dbReference type="PROSITE" id="PS50110">
    <property type="entry name" value="RESPONSE_REGULATORY"/>
    <property type="match status" value="1"/>
</dbReference>
<protein>
    <submittedName>
        <fullName evidence="3">Response regulator</fullName>
    </submittedName>
</protein>
<dbReference type="NCBIfam" id="NF009972">
    <property type="entry name" value="PRK13435.1-3"/>
    <property type="match status" value="1"/>
</dbReference>
<dbReference type="RefSeq" id="WP_120706745.1">
    <property type="nucleotide sequence ID" value="NZ_CP032695.1"/>
</dbReference>
<keyword evidence="4" id="KW-1185">Reference proteome</keyword>
<dbReference type="EMBL" id="CP032695">
    <property type="protein sequence ID" value="AYG61807.1"/>
    <property type="molecule type" value="Genomic_DNA"/>
</dbReference>
<accession>A0A387FVI8</accession>
<evidence type="ECO:0000256" key="1">
    <source>
        <dbReference type="PROSITE-ProRule" id="PRU00169"/>
    </source>
</evidence>
<proteinExistence type="predicted"/>
<dbReference type="GO" id="GO:0000160">
    <property type="term" value="P:phosphorelay signal transduction system"/>
    <property type="evidence" value="ECO:0007669"/>
    <property type="project" value="InterPro"/>
</dbReference>
<evidence type="ECO:0000313" key="3">
    <source>
        <dbReference type="EMBL" id="AYG61807.1"/>
    </source>
</evidence>
<keyword evidence="3" id="KW-0614">Plasmid</keyword>
<dbReference type="SUPFAM" id="SSF52172">
    <property type="entry name" value="CheY-like"/>
    <property type="match status" value="1"/>
</dbReference>
<geneLocation type="plasmid" evidence="4">
    <name>prccge525c</name>
</geneLocation>
<dbReference type="KEGG" id="rjg:CCGE525_23310"/>
<gene>
    <name evidence="3" type="ORF">CCGE525_23310</name>
</gene>
<feature type="modified residue" description="4-aspartylphosphate" evidence="1">
    <location>
        <position position="52"/>
    </location>
</feature>
<dbReference type="Proteomes" id="UP000282195">
    <property type="component" value="Plasmid pRCCGE525c"/>
</dbReference>
<feature type="domain" description="Response regulatory" evidence="2">
    <location>
        <begin position="4"/>
        <end position="114"/>
    </location>
</feature>
<dbReference type="InterPro" id="IPR001789">
    <property type="entry name" value="Sig_transdc_resp-reg_receiver"/>
</dbReference>
<dbReference type="AlphaFoldDB" id="A0A387FVI8"/>
<keyword evidence="1" id="KW-0597">Phosphoprotein</keyword>
<dbReference type="Pfam" id="PF00072">
    <property type="entry name" value="Response_reg"/>
    <property type="match status" value="1"/>
</dbReference>
<name>A0A387FVI8_9HYPH</name>
<evidence type="ECO:0000259" key="2">
    <source>
        <dbReference type="PROSITE" id="PS50110"/>
    </source>
</evidence>
<dbReference type="OrthoDB" id="7060229at2"/>
<evidence type="ECO:0000313" key="4">
    <source>
        <dbReference type="Proteomes" id="UP000282195"/>
    </source>
</evidence>
<dbReference type="Gene3D" id="3.40.50.2300">
    <property type="match status" value="1"/>
</dbReference>
<organism evidence="3 4">
    <name type="scientific">Rhizobium jaguaris</name>
    <dbReference type="NCBI Taxonomy" id="1312183"/>
    <lineage>
        <taxon>Bacteria</taxon>
        <taxon>Pseudomonadati</taxon>
        <taxon>Pseudomonadota</taxon>
        <taxon>Alphaproteobacteria</taxon>
        <taxon>Hyphomicrobiales</taxon>
        <taxon>Rhizobiaceae</taxon>
        <taxon>Rhizobium/Agrobacterium group</taxon>
        <taxon>Rhizobium</taxon>
    </lineage>
</organism>
<dbReference type="SMART" id="SM00448">
    <property type="entry name" value="REC"/>
    <property type="match status" value="1"/>
</dbReference>